<dbReference type="PANTHER" id="PTHR32328">
    <property type="entry name" value="L-SERYL-TRNA(SEC) SELENIUM TRANSFERASE"/>
    <property type="match status" value="1"/>
</dbReference>
<dbReference type="Proteomes" id="UP000297564">
    <property type="component" value="Unassembled WGS sequence"/>
</dbReference>
<protein>
    <recommendedName>
        <fullName evidence="8">L-seryl-tRNA(Sec) selenium transferase</fullName>
        <ecNumber evidence="8">2.9.1.1</ecNumber>
    </recommendedName>
    <alternativeName>
        <fullName evidence="8">Selenocysteine synthase</fullName>
        <shortName evidence="8">Sec synthase</shortName>
    </alternativeName>
    <alternativeName>
        <fullName evidence="8">Selenocysteinyl-tRNA(Sec) synthase</fullName>
    </alternativeName>
</protein>
<dbReference type="NCBIfam" id="TIGR00474">
    <property type="entry name" value="selA"/>
    <property type="match status" value="1"/>
</dbReference>
<dbReference type="SUPFAM" id="SSF53383">
    <property type="entry name" value="PLP-dependent transferases"/>
    <property type="match status" value="1"/>
</dbReference>
<dbReference type="GO" id="GO:0005737">
    <property type="term" value="C:cytoplasm"/>
    <property type="evidence" value="ECO:0007669"/>
    <property type="project" value="UniProtKB-SubCell"/>
</dbReference>
<dbReference type="GO" id="GO:0001514">
    <property type="term" value="P:selenocysteine incorporation"/>
    <property type="evidence" value="ECO:0007669"/>
    <property type="project" value="UniProtKB-UniRule"/>
</dbReference>
<name>A0A4Z0BI57_9BURK</name>
<keyword evidence="6 8" id="KW-0711">Selenium</keyword>
<evidence type="ECO:0000256" key="3">
    <source>
        <dbReference type="ARBA" id="ARBA00022679"/>
    </source>
</evidence>
<dbReference type="InterPro" id="IPR015421">
    <property type="entry name" value="PyrdxlP-dep_Trfase_major"/>
</dbReference>
<dbReference type="GO" id="GO:0004125">
    <property type="term" value="F:L-seryl-tRNA(Sec) selenium transferase activity"/>
    <property type="evidence" value="ECO:0007669"/>
    <property type="project" value="UniProtKB-UniRule"/>
</dbReference>
<keyword evidence="4 8" id="KW-0663">Pyridoxal phosphate</keyword>
<dbReference type="Pfam" id="PF03841">
    <property type="entry name" value="SelA"/>
    <property type="match status" value="1"/>
</dbReference>
<comment type="caution">
    <text evidence="12">The sequence shown here is derived from an EMBL/GenBank/DDBJ whole genome shotgun (WGS) entry which is preliminary data.</text>
</comment>
<keyword evidence="13" id="KW-1185">Reference proteome</keyword>
<gene>
    <name evidence="8" type="primary">selA</name>
    <name evidence="12" type="ORF">EZ242_13015</name>
</gene>
<evidence type="ECO:0000256" key="2">
    <source>
        <dbReference type="ARBA" id="ARBA00022490"/>
    </source>
</evidence>
<reference evidence="12 13" key="1">
    <citation type="submission" date="2019-03" db="EMBL/GenBank/DDBJ databases">
        <title>Ramlibacter rhizophilus CCTCC AB2015357, whole genome shotgun sequence.</title>
        <authorList>
            <person name="Zhang X."/>
            <person name="Feng G."/>
            <person name="Zhu H."/>
        </authorList>
    </citation>
    <scope>NUCLEOTIDE SEQUENCE [LARGE SCALE GENOMIC DNA]</scope>
    <source>
        <strain evidence="12 13">CCTCC AB2015357</strain>
    </source>
</reference>
<evidence type="ECO:0000256" key="10">
    <source>
        <dbReference type="SAM" id="MobiDB-lite"/>
    </source>
</evidence>
<comment type="subcellular location">
    <subcellularLocation>
        <location evidence="8">Cytoplasm</location>
    </subcellularLocation>
</comment>
<dbReference type="Gene3D" id="3.90.1150.180">
    <property type="match status" value="1"/>
</dbReference>
<dbReference type="GO" id="GO:0001717">
    <property type="term" value="P:conversion of seryl-tRNAsec to selenocys-tRNAsec"/>
    <property type="evidence" value="ECO:0007669"/>
    <property type="project" value="UniProtKB-UniRule"/>
</dbReference>
<evidence type="ECO:0000313" key="12">
    <source>
        <dbReference type="EMBL" id="TFY98460.1"/>
    </source>
</evidence>
<feature type="domain" description="L-seryl-tRNA selenium transferase N-terminal" evidence="11">
    <location>
        <begin position="26"/>
        <end position="62"/>
    </location>
</feature>
<evidence type="ECO:0000256" key="1">
    <source>
        <dbReference type="ARBA" id="ARBA00001933"/>
    </source>
</evidence>
<accession>A0A4Z0BI57</accession>
<evidence type="ECO:0000256" key="8">
    <source>
        <dbReference type="HAMAP-Rule" id="MF_00423"/>
    </source>
</evidence>
<keyword evidence="3 8" id="KW-0808">Transferase</keyword>
<comment type="catalytic activity">
    <reaction evidence="8">
        <text>L-seryl-tRNA(Sec) + selenophosphate + H(+) = L-selenocysteinyl-tRNA(Sec) + phosphate</text>
        <dbReference type="Rhea" id="RHEA:22728"/>
        <dbReference type="Rhea" id="RHEA-COMP:9742"/>
        <dbReference type="Rhea" id="RHEA-COMP:9743"/>
        <dbReference type="ChEBI" id="CHEBI:15378"/>
        <dbReference type="ChEBI" id="CHEBI:16144"/>
        <dbReference type="ChEBI" id="CHEBI:43474"/>
        <dbReference type="ChEBI" id="CHEBI:78533"/>
        <dbReference type="ChEBI" id="CHEBI:78573"/>
        <dbReference type="EC" id="2.9.1.1"/>
    </reaction>
</comment>
<dbReference type="RefSeq" id="WP_135285611.1">
    <property type="nucleotide sequence ID" value="NZ_SMLL01000005.1"/>
</dbReference>
<proteinExistence type="inferred from homology"/>
<evidence type="ECO:0000256" key="6">
    <source>
        <dbReference type="ARBA" id="ARBA00023266"/>
    </source>
</evidence>
<dbReference type="InterPro" id="IPR025862">
    <property type="entry name" value="SelA_trans_N_dom"/>
</dbReference>
<evidence type="ECO:0000256" key="4">
    <source>
        <dbReference type="ARBA" id="ARBA00022898"/>
    </source>
</evidence>
<feature type="modified residue" description="N6-(pyridoxal phosphate)lysine" evidence="8 9">
    <location>
        <position position="309"/>
    </location>
</feature>
<comment type="cofactor">
    <cofactor evidence="1 8 9">
        <name>pyridoxal 5'-phosphate</name>
        <dbReference type="ChEBI" id="CHEBI:597326"/>
    </cofactor>
</comment>
<dbReference type="AlphaFoldDB" id="A0A4Z0BI57"/>
<feature type="region of interest" description="Disordered" evidence="10">
    <location>
        <begin position="1"/>
        <end position="25"/>
    </location>
</feature>
<dbReference type="OrthoDB" id="9787096at2"/>
<organism evidence="12 13">
    <name type="scientific">Ramlibacter rhizophilus</name>
    <dbReference type="NCBI Taxonomy" id="1781167"/>
    <lineage>
        <taxon>Bacteria</taxon>
        <taxon>Pseudomonadati</taxon>
        <taxon>Pseudomonadota</taxon>
        <taxon>Betaproteobacteria</taxon>
        <taxon>Burkholderiales</taxon>
        <taxon>Comamonadaceae</taxon>
        <taxon>Ramlibacter</taxon>
    </lineage>
</organism>
<keyword evidence="2 8" id="KW-0963">Cytoplasm</keyword>
<dbReference type="EMBL" id="SMLL01000005">
    <property type="protein sequence ID" value="TFY98460.1"/>
    <property type="molecule type" value="Genomic_DNA"/>
</dbReference>
<sequence length="485" mass="51635">MQQDLPAPTHCATSLDGPQPAERPPIPSIDRLLQSDPLRALVDRHGRVRVRDALRERLDVLRARWASHPASAFDADTLALGLGHALDAAAAPSLRPVANLTGTVLHTNLGRALLPEEAIEAMGRAARTPCNLEFDLQDGERGERDAHVEALVCGLTGAEAALVVNNNAAAVLLVLNTMAARRPVIVSRGELVEIGGQFRVPDIMARAGARLHEVGTTNRTHLSDYEEAIDARTALLMKVHPSNYEIRGFTAAVAVERVAQLARERGLVSYSDLGSGTLADLRAWGLPHEPTVRETLAAGVDLVSFSGDKLLGGPQCGIVAGRATLVARLRRNPLKRALRVDKLTLAALGEVLRLYGDPDRLAARLPTVRLLARPREEMAGVAAVLADALQARLRGSAEVQVVDCASMIGSGALPVAGLRSVGVRIVARGSRRERDRAAVRLLVALRSLPLPIIGRLEDGAVLLDCRCLEDAEPVLLSLAALGGEA</sequence>
<comment type="pathway">
    <text evidence="8">Aminoacyl-tRNA biosynthesis; selenocysteinyl-tRNA(Sec) biosynthesis; selenocysteinyl-tRNA(Sec) from L-seryl-tRNA(Sec) (bacterial route): step 1/1.</text>
</comment>
<evidence type="ECO:0000259" key="11">
    <source>
        <dbReference type="Pfam" id="PF12390"/>
    </source>
</evidence>
<dbReference type="UniPathway" id="UPA00906">
    <property type="reaction ID" value="UER00896"/>
</dbReference>
<dbReference type="InterPro" id="IPR015424">
    <property type="entry name" value="PyrdxlP-dep_Trfase"/>
</dbReference>
<keyword evidence="5 8" id="KW-0648">Protein biosynthesis</keyword>
<dbReference type="Gene3D" id="3.40.640.10">
    <property type="entry name" value="Type I PLP-dependent aspartate aminotransferase-like (Major domain)"/>
    <property type="match status" value="1"/>
</dbReference>
<dbReference type="HAMAP" id="MF_00423">
    <property type="entry name" value="SelA"/>
    <property type="match status" value="1"/>
</dbReference>
<dbReference type="Pfam" id="PF12390">
    <property type="entry name" value="Se-cys_synth_N"/>
    <property type="match status" value="1"/>
</dbReference>
<dbReference type="EC" id="2.9.1.1" evidence="8"/>
<dbReference type="PANTHER" id="PTHR32328:SF0">
    <property type="entry name" value="L-SERYL-TRNA(SEC) SELENIUM TRANSFERASE"/>
    <property type="match status" value="1"/>
</dbReference>
<evidence type="ECO:0000256" key="7">
    <source>
        <dbReference type="ARBA" id="ARBA00044507"/>
    </source>
</evidence>
<evidence type="ECO:0000313" key="13">
    <source>
        <dbReference type="Proteomes" id="UP000297564"/>
    </source>
</evidence>
<comment type="function">
    <text evidence="8">Converts seryl-tRNA(Sec) to selenocysteinyl-tRNA(Sec) required for selenoprotein biosynthesis.</text>
</comment>
<evidence type="ECO:0000256" key="5">
    <source>
        <dbReference type="ARBA" id="ARBA00022917"/>
    </source>
</evidence>
<dbReference type="InterPro" id="IPR004534">
    <property type="entry name" value="SelA_trans"/>
</dbReference>
<comment type="similarity">
    <text evidence="7 8">Belongs to the SelA family.</text>
</comment>
<evidence type="ECO:0000256" key="9">
    <source>
        <dbReference type="PIRSR" id="PIRSR618319-50"/>
    </source>
</evidence>
<dbReference type="InterPro" id="IPR018319">
    <property type="entry name" value="SelA-like"/>
</dbReference>